<gene>
    <name evidence="1" type="ORF">UBAL3_78920007</name>
</gene>
<name>C6HV43_9BACT</name>
<reference evidence="1 2" key="1">
    <citation type="journal article" date="2009" name="Appl. Environ. Microbiol.">
        <title>Community genomic and proteomic analyses of chemoautotrophic iron-oxidizing "Leptospirillum rubarum" (Group II) and "Leptospirillum ferrodiazotrophum" (Group III) bacteria in acid mine drainage biofilms.</title>
        <authorList>
            <person name="Goltsman D.S."/>
            <person name="Denef V.J."/>
            <person name="Singer S.W."/>
            <person name="VerBerkmoes N.C."/>
            <person name="Lefsrud M."/>
            <person name="Mueller R.S."/>
            <person name="Dick G.J."/>
            <person name="Sun C.L."/>
            <person name="Wheeler K.E."/>
            <person name="Zemla A."/>
            <person name="Baker B.J."/>
            <person name="Hauser L."/>
            <person name="Land M."/>
            <person name="Shah M.B."/>
            <person name="Thelen M.P."/>
            <person name="Hettich R.L."/>
            <person name="Banfield J.F."/>
        </authorList>
    </citation>
    <scope>NUCLEOTIDE SEQUENCE [LARGE SCALE GENOMIC DNA]</scope>
</reference>
<dbReference type="Gene3D" id="3.40.30.10">
    <property type="entry name" value="Glutaredoxin"/>
    <property type="match status" value="1"/>
</dbReference>
<accession>C6HV43</accession>
<dbReference type="AlphaFoldDB" id="C6HV43"/>
<evidence type="ECO:0000313" key="2">
    <source>
        <dbReference type="Proteomes" id="UP000009374"/>
    </source>
</evidence>
<dbReference type="CDD" id="cd02980">
    <property type="entry name" value="TRX_Fd_family"/>
    <property type="match status" value="1"/>
</dbReference>
<dbReference type="InterPro" id="IPR036249">
    <property type="entry name" value="Thioredoxin-like_sf"/>
</dbReference>
<dbReference type="EMBL" id="GG693862">
    <property type="protein sequence ID" value="EES53417.1"/>
    <property type="molecule type" value="Genomic_DNA"/>
</dbReference>
<evidence type="ECO:0000313" key="1">
    <source>
        <dbReference type="EMBL" id="EES53417.1"/>
    </source>
</evidence>
<organism evidence="1 2">
    <name type="scientific">Leptospirillum ferrodiazotrophum</name>
    <dbReference type="NCBI Taxonomy" id="412449"/>
    <lineage>
        <taxon>Bacteria</taxon>
        <taxon>Pseudomonadati</taxon>
        <taxon>Nitrospirota</taxon>
        <taxon>Nitrospiria</taxon>
        <taxon>Nitrospirales</taxon>
        <taxon>Nitrospiraceae</taxon>
        <taxon>Leptospirillum</taxon>
    </lineage>
</organism>
<sequence length="108" mass="11737">MPRPEKHVFICVQSRPPGHPRGSCAQRGAMEVFQAMAMQLEQGGLSRRFAVTNTGCLGPCDTGANMIVYPDGIMYGGVKAEDVPEIISEHLVGGKPVERLKVPAMIWE</sequence>
<dbReference type="Proteomes" id="UP000009374">
    <property type="component" value="Unassembled WGS sequence"/>
</dbReference>
<keyword evidence="2" id="KW-1185">Reference proteome</keyword>
<protein>
    <submittedName>
        <fullName evidence="1">Probable ferredoxin</fullName>
    </submittedName>
</protein>
<dbReference type="SUPFAM" id="SSF52833">
    <property type="entry name" value="Thioredoxin-like"/>
    <property type="match status" value="1"/>
</dbReference>
<proteinExistence type="predicted"/>